<dbReference type="PROSITE" id="PS50937">
    <property type="entry name" value="HTH_MERR_2"/>
    <property type="match status" value="1"/>
</dbReference>
<proteinExistence type="predicted"/>
<dbReference type="SMART" id="SM00422">
    <property type="entry name" value="HTH_MERR"/>
    <property type="match status" value="1"/>
</dbReference>
<feature type="region of interest" description="Disordered" evidence="5">
    <location>
        <begin position="121"/>
        <end position="145"/>
    </location>
</feature>
<evidence type="ECO:0000256" key="4">
    <source>
        <dbReference type="ARBA" id="ARBA00023163"/>
    </source>
</evidence>
<keyword evidence="3" id="KW-0238">DNA-binding</keyword>
<keyword evidence="8" id="KW-1185">Reference proteome</keyword>
<comment type="caution">
    <text evidence="7">The sequence shown here is derived from an EMBL/GenBank/DDBJ whole genome shotgun (WGS) entry which is preliminary data.</text>
</comment>
<gene>
    <name evidence="7" type="ORF">J4709_47380</name>
</gene>
<dbReference type="Pfam" id="PF13411">
    <property type="entry name" value="MerR_1"/>
    <property type="match status" value="1"/>
</dbReference>
<organism evidence="7 8">
    <name type="scientific">Actinomadura violacea</name>
    <dbReference type="NCBI Taxonomy" id="2819934"/>
    <lineage>
        <taxon>Bacteria</taxon>
        <taxon>Bacillati</taxon>
        <taxon>Actinomycetota</taxon>
        <taxon>Actinomycetes</taxon>
        <taxon>Streptosporangiales</taxon>
        <taxon>Thermomonosporaceae</taxon>
        <taxon>Actinomadura</taxon>
    </lineage>
</organism>
<dbReference type="InterPro" id="IPR047057">
    <property type="entry name" value="MerR_fam"/>
</dbReference>
<evidence type="ECO:0000256" key="2">
    <source>
        <dbReference type="ARBA" id="ARBA00023015"/>
    </source>
</evidence>
<dbReference type="SUPFAM" id="SSF46955">
    <property type="entry name" value="Putative DNA-binding domain"/>
    <property type="match status" value="1"/>
</dbReference>
<feature type="domain" description="HTH merR-type" evidence="6">
    <location>
        <begin position="9"/>
        <end position="78"/>
    </location>
</feature>
<evidence type="ECO:0000313" key="8">
    <source>
        <dbReference type="Proteomes" id="UP000680206"/>
    </source>
</evidence>
<dbReference type="Gene3D" id="1.10.1660.10">
    <property type="match status" value="1"/>
</dbReference>
<keyword evidence="2" id="KW-0805">Transcription regulation</keyword>
<dbReference type="EMBL" id="JAGEPF010000043">
    <property type="protein sequence ID" value="MBO2465210.1"/>
    <property type="molecule type" value="Genomic_DNA"/>
</dbReference>
<dbReference type="InterPro" id="IPR009061">
    <property type="entry name" value="DNA-bd_dom_put_sf"/>
</dbReference>
<evidence type="ECO:0000259" key="6">
    <source>
        <dbReference type="PROSITE" id="PS50937"/>
    </source>
</evidence>
<name>A0ABS3S886_9ACTN</name>
<reference evidence="7 8" key="1">
    <citation type="submission" date="2021-03" db="EMBL/GenBank/DDBJ databases">
        <title>Actinomadura violae sp. nov., isolated from lichen in Thailand.</title>
        <authorList>
            <person name="Kanchanasin P."/>
            <person name="Saeng-In P."/>
            <person name="Phongsopitanun W."/>
            <person name="Yuki M."/>
            <person name="Kudo T."/>
            <person name="Ohkuma M."/>
            <person name="Tanasupawat S."/>
        </authorList>
    </citation>
    <scope>NUCLEOTIDE SEQUENCE [LARGE SCALE GENOMIC DNA]</scope>
    <source>
        <strain evidence="7 8">LCR2-06</strain>
    </source>
</reference>
<dbReference type="Proteomes" id="UP000680206">
    <property type="component" value="Unassembled WGS sequence"/>
</dbReference>
<sequence>MRVHQVADALSVGQLAARAGVRADTVRYYERAGLLPAPQRTTGEHRRYDRRDVDRLLFIRGAQRLGLRLAEIRELLTVRETGVCACEPAEGLLRRHVDEIDAEMTRLAALRSELVGMLTQMPGPDCPDPEPGTWCPPELSKPEGR</sequence>
<keyword evidence="1" id="KW-0678">Repressor</keyword>
<dbReference type="RefSeq" id="WP_208252061.1">
    <property type="nucleotide sequence ID" value="NZ_JAGEPF010000043.1"/>
</dbReference>
<keyword evidence="4" id="KW-0804">Transcription</keyword>
<dbReference type="PANTHER" id="PTHR30204:SF69">
    <property type="entry name" value="MERR-FAMILY TRANSCRIPTIONAL REGULATOR"/>
    <property type="match status" value="1"/>
</dbReference>
<dbReference type="InterPro" id="IPR000551">
    <property type="entry name" value="MerR-type_HTH_dom"/>
</dbReference>
<dbReference type="PANTHER" id="PTHR30204">
    <property type="entry name" value="REDOX-CYCLING DRUG-SENSING TRANSCRIPTIONAL ACTIVATOR SOXR"/>
    <property type="match status" value="1"/>
</dbReference>
<evidence type="ECO:0000256" key="1">
    <source>
        <dbReference type="ARBA" id="ARBA00022491"/>
    </source>
</evidence>
<accession>A0ABS3S886</accession>
<evidence type="ECO:0000256" key="5">
    <source>
        <dbReference type="SAM" id="MobiDB-lite"/>
    </source>
</evidence>
<evidence type="ECO:0000313" key="7">
    <source>
        <dbReference type="EMBL" id="MBO2465210.1"/>
    </source>
</evidence>
<evidence type="ECO:0000256" key="3">
    <source>
        <dbReference type="ARBA" id="ARBA00023125"/>
    </source>
</evidence>
<dbReference type="PRINTS" id="PR00040">
    <property type="entry name" value="HTHMERR"/>
</dbReference>
<protein>
    <submittedName>
        <fullName evidence="7">MerR family transcriptional regulator</fullName>
    </submittedName>
</protein>